<dbReference type="Gene3D" id="3.30.420.10">
    <property type="entry name" value="Ribonuclease H-like superfamily/Ribonuclease H"/>
    <property type="match status" value="1"/>
</dbReference>
<sequence length="219" mass="25644">MYRNWRRTSDKSKKHYWSSKGVVHGVLGATQMWHVHWFDSGKSMTLNTFVQDDLSLLELKIEEEGSIDEEFIYIHYDNAMNHNAQATQQFLKEKNLPELATSFIVPTCRREIFTCLAFQKGQLKGRTFETVEVITTFVNSSPMRKYITMEEFFSNLELHVYNFAVGKCKVLRSKKEIHNTLIKCSDHLFQIEIDEQQDKSKIVVLHCKQGQNEDVDDLI</sequence>
<dbReference type="EMBL" id="SNRW01017296">
    <property type="protein sequence ID" value="KAA6368490.1"/>
    <property type="molecule type" value="Genomic_DNA"/>
</dbReference>
<evidence type="ECO:0000313" key="1">
    <source>
        <dbReference type="EMBL" id="KAA6368490.1"/>
    </source>
</evidence>
<evidence type="ECO:0000313" key="2">
    <source>
        <dbReference type="Proteomes" id="UP000324800"/>
    </source>
</evidence>
<comment type="caution">
    <text evidence="1">The sequence shown here is derived from an EMBL/GenBank/DDBJ whole genome shotgun (WGS) entry which is preliminary data.</text>
</comment>
<dbReference type="GO" id="GO:0003676">
    <property type="term" value="F:nucleic acid binding"/>
    <property type="evidence" value="ECO:0007669"/>
    <property type="project" value="InterPro"/>
</dbReference>
<protein>
    <submittedName>
        <fullName evidence="1">Uncharacterized protein</fullName>
    </submittedName>
</protein>
<name>A0A5J4UEB9_9EUKA</name>
<dbReference type="Proteomes" id="UP000324800">
    <property type="component" value="Unassembled WGS sequence"/>
</dbReference>
<proteinExistence type="predicted"/>
<gene>
    <name evidence="1" type="ORF">EZS28_035983</name>
</gene>
<reference evidence="1 2" key="1">
    <citation type="submission" date="2019-03" db="EMBL/GenBank/DDBJ databases">
        <title>Single cell metagenomics reveals metabolic interactions within the superorganism composed of flagellate Streblomastix strix and complex community of Bacteroidetes bacteria on its surface.</title>
        <authorList>
            <person name="Treitli S.C."/>
            <person name="Kolisko M."/>
            <person name="Husnik F."/>
            <person name="Keeling P."/>
            <person name="Hampl V."/>
        </authorList>
    </citation>
    <scope>NUCLEOTIDE SEQUENCE [LARGE SCALE GENOMIC DNA]</scope>
    <source>
        <strain evidence="1">ST1C</strain>
    </source>
</reference>
<dbReference type="InterPro" id="IPR036397">
    <property type="entry name" value="RNaseH_sf"/>
</dbReference>
<organism evidence="1 2">
    <name type="scientific">Streblomastix strix</name>
    <dbReference type="NCBI Taxonomy" id="222440"/>
    <lineage>
        <taxon>Eukaryota</taxon>
        <taxon>Metamonada</taxon>
        <taxon>Preaxostyla</taxon>
        <taxon>Oxymonadida</taxon>
        <taxon>Streblomastigidae</taxon>
        <taxon>Streblomastix</taxon>
    </lineage>
</organism>
<dbReference type="AlphaFoldDB" id="A0A5J4UEB9"/>
<accession>A0A5J4UEB9</accession>